<organism evidence="2 3">
    <name type="scientific">Thermomonospora cellulosilytica</name>
    <dbReference type="NCBI Taxonomy" id="1411118"/>
    <lineage>
        <taxon>Bacteria</taxon>
        <taxon>Bacillati</taxon>
        <taxon>Actinomycetota</taxon>
        <taxon>Actinomycetes</taxon>
        <taxon>Streptosporangiales</taxon>
        <taxon>Thermomonosporaceae</taxon>
        <taxon>Thermomonospora</taxon>
    </lineage>
</organism>
<dbReference type="EMBL" id="JACJII010000001">
    <property type="protein sequence ID" value="MBA9007266.1"/>
    <property type="molecule type" value="Genomic_DNA"/>
</dbReference>
<feature type="compositionally biased region" description="Low complexity" evidence="1">
    <location>
        <begin position="48"/>
        <end position="62"/>
    </location>
</feature>
<evidence type="ECO:0000256" key="1">
    <source>
        <dbReference type="SAM" id="MobiDB-lite"/>
    </source>
</evidence>
<keyword evidence="3" id="KW-1185">Reference proteome</keyword>
<dbReference type="RefSeq" id="WP_182707891.1">
    <property type="nucleotide sequence ID" value="NZ_JACJII010000001.1"/>
</dbReference>
<dbReference type="Proteomes" id="UP000539313">
    <property type="component" value="Unassembled WGS sequence"/>
</dbReference>
<reference evidence="2 3" key="1">
    <citation type="submission" date="2020-08" db="EMBL/GenBank/DDBJ databases">
        <title>Sequencing the genomes of 1000 actinobacteria strains.</title>
        <authorList>
            <person name="Klenk H.-P."/>
        </authorList>
    </citation>
    <scope>NUCLEOTIDE SEQUENCE [LARGE SCALE GENOMIC DNA]</scope>
    <source>
        <strain evidence="2 3">DSM 45823</strain>
    </source>
</reference>
<gene>
    <name evidence="2" type="ORF">HNR21_006148</name>
</gene>
<accession>A0A7W3N493</accession>
<evidence type="ECO:0000313" key="3">
    <source>
        <dbReference type="Proteomes" id="UP000539313"/>
    </source>
</evidence>
<name>A0A7W3N493_9ACTN</name>
<sequence>MNEQQRERAEELSVKVRTSTPGIGLSVLLVAALGMVGCSSGNEPAPPAASKAPAARPASPTPDQDLVTWIDRVCAATRLFNEKPEAPKLEAPDGSLSDQVIRDSAALTFLEMQAYLSDIPDITRASIDLLEGLGPEPVKGGDATVAGYRSALRRLLPEVEKYRPTRNDNGLPEKTRKVAKLVDELKTDGPDLADLVAREPALAQARAKAVNCGPDGMFPQPGEGVPTPR</sequence>
<comment type="caution">
    <text evidence="2">The sequence shown here is derived from an EMBL/GenBank/DDBJ whole genome shotgun (WGS) entry which is preliminary data.</text>
</comment>
<proteinExistence type="predicted"/>
<protein>
    <submittedName>
        <fullName evidence="2">Uncharacterized protein</fullName>
    </submittedName>
</protein>
<feature type="region of interest" description="Disordered" evidence="1">
    <location>
        <begin position="41"/>
        <end position="64"/>
    </location>
</feature>
<evidence type="ECO:0000313" key="2">
    <source>
        <dbReference type="EMBL" id="MBA9007266.1"/>
    </source>
</evidence>
<dbReference type="AlphaFoldDB" id="A0A7W3N493"/>